<keyword evidence="4" id="KW-0812">Transmembrane</keyword>
<dbReference type="EMBL" id="FPCH01000001">
    <property type="protein sequence ID" value="SFV30139.1"/>
    <property type="molecule type" value="Genomic_DNA"/>
</dbReference>
<evidence type="ECO:0000256" key="2">
    <source>
        <dbReference type="ARBA" id="ARBA00022840"/>
    </source>
</evidence>
<sequence length="556" mass="60517">MLVRNHDARRAPPHSSEFLWDTISRHRTILIAFPALFLAMAAIYVSMRGSTYTAASRLGIDNRILQFNPQEAILPTSSISSPLLQSQVAILLSDKIARDAMKALGLTNDPEFLPKSSVPETEQRKEAQVLDKLQSKIHASRIGESYLIDVRATSVDPVKAAKITNAVVKAYLDDQANSNADVANSVSPWLRSKVASLGTTARVVSEATPPLKRDQLPDGFILALGLASGLVFGFTLAFTFDWFDNRIKTREAVERVCDAECFGMLPCMKKAPWYSKLATRNRSPRTNRQTVWTDPSLLWAINNPQSHFAHALRNTRAAILEHKDSNPVIIGITSPASGEGKSVVAANLARLMAITNQKVLLVDADPYNPGLTALLSPGAAAGLAQALDGRNLPDILWTCDKTGLEFLPNPASENGSHPGSLLNATNEKFFNELAREYDRILIDLPPLDPVPDVREAQPIVHGILLVIEWNKTSAEQLAMILDSAGPVRSKLIGVLLNKASDKMFRGRRSPSPQSHASAHTKSKFNPSSRGLGMDPPGDNVGKGTPPVPHIEWTAGE</sequence>
<dbReference type="Proteomes" id="UP000199423">
    <property type="component" value="Unassembled WGS sequence"/>
</dbReference>
<dbReference type="SUPFAM" id="SSF52540">
    <property type="entry name" value="P-loop containing nucleoside triphosphate hydrolases"/>
    <property type="match status" value="1"/>
</dbReference>
<evidence type="ECO:0000259" key="5">
    <source>
        <dbReference type="Pfam" id="PF01656"/>
    </source>
</evidence>
<reference evidence="7" key="1">
    <citation type="submission" date="2016-10" db="EMBL/GenBank/DDBJ databases">
        <authorList>
            <person name="Varghese N."/>
            <person name="Submissions S."/>
        </authorList>
    </citation>
    <scope>NUCLEOTIDE SEQUENCE [LARGE SCALE GENOMIC DNA]</scope>
    <source>
        <strain evidence="7">DSM 1565</strain>
    </source>
</reference>
<dbReference type="GO" id="GO:0004713">
    <property type="term" value="F:protein tyrosine kinase activity"/>
    <property type="evidence" value="ECO:0007669"/>
    <property type="project" value="TreeGrafter"/>
</dbReference>
<feature type="region of interest" description="Disordered" evidence="3">
    <location>
        <begin position="503"/>
        <end position="556"/>
    </location>
</feature>
<dbReference type="PANTHER" id="PTHR32309:SF13">
    <property type="entry name" value="FERRIC ENTEROBACTIN TRANSPORT PROTEIN FEPE"/>
    <property type="match status" value="1"/>
</dbReference>
<dbReference type="OrthoDB" id="230260at2"/>
<feature type="domain" description="CobQ/CobB/MinD/ParA nucleotide binding" evidence="5">
    <location>
        <begin position="330"/>
        <end position="500"/>
    </location>
</feature>
<evidence type="ECO:0000256" key="3">
    <source>
        <dbReference type="SAM" id="MobiDB-lite"/>
    </source>
</evidence>
<dbReference type="Gene3D" id="3.40.50.300">
    <property type="entry name" value="P-loop containing nucleotide triphosphate hydrolases"/>
    <property type="match status" value="1"/>
</dbReference>
<dbReference type="InterPro" id="IPR027417">
    <property type="entry name" value="P-loop_NTPase"/>
</dbReference>
<organism evidence="6 7">
    <name type="scientific">Hyphomicrobium facile</name>
    <dbReference type="NCBI Taxonomy" id="51670"/>
    <lineage>
        <taxon>Bacteria</taxon>
        <taxon>Pseudomonadati</taxon>
        <taxon>Pseudomonadota</taxon>
        <taxon>Alphaproteobacteria</taxon>
        <taxon>Hyphomicrobiales</taxon>
        <taxon>Hyphomicrobiaceae</taxon>
        <taxon>Hyphomicrobium</taxon>
    </lineage>
</organism>
<evidence type="ECO:0000313" key="6">
    <source>
        <dbReference type="EMBL" id="SFV30139.1"/>
    </source>
</evidence>
<keyword evidence="4" id="KW-1133">Transmembrane helix</keyword>
<feature type="transmembrane region" description="Helical" evidence="4">
    <location>
        <begin position="220"/>
        <end position="243"/>
    </location>
</feature>
<evidence type="ECO:0000313" key="7">
    <source>
        <dbReference type="Proteomes" id="UP000199423"/>
    </source>
</evidence>
<proteinExistence type="predicted"/>
<feature type="compositionally biased region" description="Polar residues" evidence="3">
    <location>
        <begin position="510"/>
        <end position="528"/>
    </location>
</feature>
<feature type="transmembrane region" description="Helical" evidence="4">
    <location>
        <begin position="28"/>
        <end position="47"/>
    </location>
</feature>
<gene>
    <name evidence="6" type="ORF">SAMN04488557_1419</name>
</gene>
<dbReference type="InterPro" id="IPR002586">
    <property type="entry name" value="CobQ/CobB/MinD/ParA_Nub-bd_dom"/>
</dbReference>
<dbReference type="PANTHER" id="PTHR32309">
    <property type="entry name" value="TYROSINE-PROTEIN KINASE"/>
    <property type="match status" value="1"/>
</dbReference>
<dbReference type="RefSeq" id="WP_092865979.1">
    <property type="nucleotide sequence ID" value="NZ_FPCH01000001.1"/>
</dbReference>
<keyword evidence="1" id="KW-0547">Nucleotide-binding</keyword>
<dbReference type="STRING" id="51670.SAMN04488557_1419"/>
<dbReference type="InterPro" id="IPR050445">
    <property type="entry name" value="Bact_polysacc_biosynth/exp"/>
</dbReference>
<dbReference type="GO" id="GO:0005886">
    <property type="term" value="C:plasma membrane"/>
    <property type="evidence" value="ECO:0007669"/>
    <property type="project" value="TreeGrafter"/>
</dbReference>
<protein>
    <submittedName>
        <fullName evidence="6">Chromosome partitioning ATPase, Mrp family, contains Fe-S cluster</fullName>
    </submittedName>
</protein>
<evidence type="ECO:0000256" key="4">
    <source>
        <dbReference type="SAM" id="Phobius"/>
    </source>
</evidence>
<keyword evidence="7" id="KW-1185">Reference proteome</keyword>
<dbReference type="InterPro" id="IPR005702">
    <property type="entry name" value="Wzc-like_C"/>
</dbReference>
<name>A0A1I7N650_9HYPH</name>
<dbReference type="AlphaFoldDB" id="A0A1I7N650"/>
<accession>A0A1I7N650</accession>
<dbReference type="CDD" id="cd05387">
    <property type="entry name" value="BY-kinase"/>
    <property type="match status" value="1"/>
</dbReference>
<keyword evidence="4" id="KW-0472">Membrane</keyword>
<evidence type="ECO:0000256" key="1">
    <source>
        <dbReference type="ARBA" id="ARBA00022741"/>
    </source>
</evidence>
<keyword evidence="2" id="KW-0067">ATP-binding</keyword>
<dbReference type="Pfam" id="PF01656">
    <property type="entry name" value="CbiA"/>
    <property type="match status" value="1"/>
</dbReference>